<feature type="transmembrane region" description="Helical" evidence="2">
    <location>
        <begin position="345"/>
        <end position="364"/>
    </location>
</feature>
<dbReference type="AlphaFoldDB" id="A0A0C9VR97"/>
<keyword evidence="3" id="KW-0732">Signal</keyword>
<keyword evidence="2" id="KW-1133">Transmembrane helix</keyword>
<evidence type="ECO:0000256" key="1">
    <source>
        <dbReference type="SAM" id="MobiDB-lite"/>
    </source>
</evidence>
<evidence type="ECO:0000313" key="5">
    <source>
        <dbReference type="Proteomes" id="UP000053820"/>
    </source>
</evidence>
<accession>A0A0C9VR97</accession>
<dbReference type="HOGENOM" id="CLU_036093_2_1_1"/>
<evidence type="ECO:0000313" key="4">
    <source>
        <dbReference type="EMBL" id="KIJ60325.1"/>
    </source>
</evidence>
<feature type="region of interest" description="Disordered" evidence="1">
    <location>
        <begin position="298"/>
        <end position="341"/>
    </location>
</feature>
<keyword evidence="2" id="KW-0812">Transmembrane</keyword>
<dbReference type="EMBL" id="KN839873">
    <property type="protein sequence ID" value="KIJ60325.1"/>
    <property type="molecule type" value="Genomic_DNA"/>
</dbReference>
<evidence type="ECO:0000256" key="3">
    <source>
        <dbReference type="SAM" id="SignalP"/>
    </source>
</evidence>
<feature type="compositionally biased region" description="Polar residues" evidence="1">
    <location>
        <begin position="306"/>
        <end position="315"/>
    </location>
</feature>
<reference evidence="4 5" key="1">
    <citation type="submission" date="2014-04" db="EMBL/GenBank/DDBJ databases">
        <title>Evolutionary Origins and Diversification of the Mycorrhizal Mutualists.</title>
        <authorList>
            <consortium name="DOE Joint Genome Institute"/>
            <consortium name="Mycorrhizal Genomics Consortium"/>
            <person name="Kohler A."/>
            <person name="Kuo A."/>
            <person name="Nagy L.G."/>
            <person name="Floudas D."/>
            <person name="Copeland A."/>
            <person name="Barry K.W."/>
            <person name="Cichocki N."/>
            <person name="Veneault-Fourrey C."/>
            <person name="LaButti K."/>
            <person name="Lindquist E.A."/>
            <person name="Lipzen A."/>
            <person name="Lundell T."/>
            <person name="Morin E."/>
            <person name="Murat C."/>
            <person name="Riley R."/>
            <person name="Ohm R."/>
            <person name="Sun H."/>
            <person name="Tunlid A."/>
            <person name="Henrissat B."/>
            <person name="Grigoriev I.V."/>
            <person name="Hibbett D.S."/>
            <person name="Martin F."/>
        </authorList>
    </citation>
    <scope>NUCLEOTIDE SEQUENCE [LARGE SCALE GENOMIC DNA]</scope>
    <source>
        <strain evidence="4 5">MD-312</strain>
    </source>
</reference>
<protein>
    <recommendedName>
        <fullName evidence="6">Macrofage activating glycoprotein</fullName>
    </recommendedName>
</protein>
<organism evidence="4 5">
    <name type="scientific">Hydnomerulius pinastri MD-312</name>
    <dbReference type="NCBI Taxonomy" id="994086"/>
    <lineage>
        <taxon>Eukaryota</taxon>
        <taxon>Fungi</taxon>
        <taxon>Dikarya</taxon>
        <taxon>Basidiomycota</taxon>
        <taxon>Agaricomycotina</taxon>
        <taxon>Agaricomycetes</taxon>
        <taxon>Agaricomycetidae</taxon>
        <taxon>Boletales</taxon>
        <taxon>Boletales incertae sedis</taxon>
        <taxon>Leucogyrophana</taxon>
    </lineage>
</organism>
<keyword evidence="2" id="KW-0472">Membrane</keyword>
<feature type="chain" id="PRO_5002221836" description="Macrofage activating glycoprotein" evidence="3">
    <location>
        <begin position="21"/>
        <end position="365"/>
    </location>
</feature>
<dbReference type="Proteomes" id="UP000053820">
    <property type="component" value="Unassembled WGS sequence"/>
</dbReference>
<proteinExistence type="predicted"/>
<dbReference type="OrthoDB" id="2564904at2759"/>
<gene>
    <name evidence="4" type="ORF">HYDPIDRAFT_98956</name>
</gene>
<feature type="compositionally biased region" description="Gly residues" evidence="1">
    <location>
        <begin position="319"/>
        <end position="328"/>
    </location>
</feature>
<evidence type="ECO:0008006" key="6">
    <source>
        <dbReference type="Google" id="ProtNLM"/>
    </source>
</evidence>
<feature type="signal peptide" evidence="3">
    <location>
        <begin position="1"/>
        <end position="20"/>
    </location>
</feature>
<evidence type="ECO:0000256" key="2">
    <source>
        <dbReference type="SAM" id="Phobius"/>
    </source>
</evidence>
<sequence length="365" mass="38011">MSRSALSALLAVAAASVVLAQPDPADPTPLVDKHYAYPSGIPYQVDYNTAAIRGPQVGYNICNSTTENQQSMCQTSFVNHIDDFCLWAPPKPNSTIGDTEQEEVAWCTKPGHGTRLIPSGALTGVQLIKTPNYIQVVGFIDQTQINMAADDYGGELDPHGADLRGNPLGGLMYSNAFPSNGGNNASYQQVIDWTNFMGGSAFCMKICDPAGQNQQGLCQNIYDRLGCEYNAPNNAQNHVFEVCEGDDMSPPGIYTSNGQTMTYYQPAESLGPITTVPYTPVVPASSNCVTYQSAQLYSGQPAGTPVASSTPTAKPTGSTGNGGSGSGTRTGSAGAPSPTTNGASAMGVSTVAGLAGVLFAMAFLS</sequence>
<keyword evidence="5" id="KW-1185">Reference proteome</keyword>
<name>A0A0C9VR97_9AGAM</name>